<dbReference type="InterPro" id="IPR032808">
    <property type="entry name" value="DoxX"/>
</dbReference>
<dbReference type="GO" id="GO:0005886">
    <property type="term" value="C:plasma membrane"/>
    <property type="evidence" value="ECO:0007669"/>
    <property type="project" value="UniProtKB-SubCell"/>
</dbReference>
<keyword evidence="5 7" id="KW-1133">Transmembrane helix</keyword>
<feature type="transmembrane region" description="Helical" evidence="7">
    <location>
        <begin position="12"/>
        <end position="32"/>
    </location>
</feature>
<evidence type="ECO:0000313" key="11">
    <source>
        <dbReference type="Proteomes" id="UP000544551"/>
    </source>
</evidence>
<sequence>MNSPIVRDGALLIFRVVLGLVFIAHGIDKFFFPGMDDTIGQFSAWGIPQPQIFAWVVAVGELAAGTMLVIGLLATFAAGMLALLSALSIYFVHFKNGLFIEEGGFEYAAVLCVALLMVVVFGSGRASLDGVLSRVES</sequence>
<proteinExistence type="inferred from homology"/>
<feature type="transmembrane region" description="Helical" evidence="7">
    <location>
        <begin position="105"/>
        <end position="124"/>
    </location>
</feature>
<evidence type="ECO:0000313" key="8">
    <source>
        <dbReference type="EMBL" id="NME89624.1"/>
    </source>
</evidence>
<evidence type="ECO:0000256" key="6">
    <source>
        <dbReference type="ARBA" id="ARBA00023136"/>
    </source>
</evidence>
<reference evidence="8 11" key="3">
    <citation type="submission" date="2020-04" db="EMBL/GenBank/DDBJ databases">
        <authorList>
            <person name="Hitch T.C.A."/>
            <person name="Wylensek D."/>
            <person name="Clavel T."/>
        </authorList>
    </citation>
    <scope>NUCLEOTIDE SEQUENCE [LARGE SCALE GENOMIC DNA]</scope>
    <source>
        <strain evidence="8 11">BL-383-APC-3D</strain>
    </source>
</reference>
<reference evidence="10" key="2">
    <citation type="submission" date="2016-02" db="EMBL/GenBank/DDBJ databases">
        <authorList>
            <person name="Kaur G."/>
            <person name="Nair G.R."/>
            <person name="Mayilraj S."/>
        </authorList>
    </citation>
    <scope>NUCLEOTIDE SEQUENCE [LARGE SCALE GENOMIC DNA]</scope>
    <source>
        <strain evidence="10">GA-15</strain>
    </source>
</reference>
<evidence type="ECO:0000256" key="7">
    <source>
        <dbReference type="SAM" id="Phobius"/>
    </source>
</evidence>
<dbReference type="RefSeq" id="WP_066795349.1">
    <property type="nucleotide sequence ID" value="NZ_CAJFGC010000140.1"/>
</dbReference>
<evidence type="ECO:0000313" key="9">
    <source>
        <dbReference type="EMBL" id="OAH31562.1"/>
    </source>
</evidence>
<comment type="caution">
    <text evidence="9">The sequence shown here is derived from an EMBL/GenBank/DDBJ whole genome shotgun (WGS) entry which is preliminary data.</text>
</comment>
<dbReference type="AlphaFoldDB" id="A0A0X8VFU9"/>
<evidence type="ECO:0000313" key="10">
    <source>
        <dbReference type="Proteomes" id="UP000076947"/>
    </source>
</evidence>
<evidence type="ECO:0000256" key="1">
    <source>
        <dbReference type="ARBA" id="ARBA00004651"/>
    </source>
</evidence>
<comment type="subcellular location">
    <subcellularLocation>
        <location evidence="1">Cell membrane</location>
        <topology evidence="1">Multi-pass membrane protein</topology>
    </subcellularLocation>
</comment>
<dbReference type="InterPro" id="IPR051907">
    <property type="entry name" value="DoxX-like_oxidoreductase"/>
</dbReference>
<keyword evidence="10" id="KW-1185">Reference proteome</keyword>
<dbReference type="Proteomes" id="UP000544551">
    <property type="component" value="Unassembled WGS sequence"/>
</dbReference>
<dbReference type="EMBL" id="JABAFZ010000006">
    <property type="protein sequence ID" value="NME89624.1"/>
    <property type="molecule type" value="Genomic_DNA"/>
</dbReference>
<evidence type="ECO:0000256" key="5">
    <source>
        <dbReference type="ARBA" id="ARBA00022989"/>
    </source>
</evidence>
<dbReference type="OrthoDB" id="1122432at2"/>
<dbReference type="Pfam" id="PF07681">
    <property type="entry name" value="DoxX"/>
    <property type="match status" value="1"/>
</dbReference>
<dbReference type="EMBL" id="LSTQ01000004">
    <property type="protein sequence ID" value="OAH31562.1"/>
    <property type="molecule type" value="Genomic_DNA"/>
</dbReference>
<evidence type="ECO:0000256" key="3">
    <source>
        <dbReference type="ARBA" id="ARBA00022475"/>
    </source>
</evidence>
<keyword evidence="3" id="KW-1003">Cell membrane</keyword>
<keyword evidence="4 7" id="KW-0812">Transmembrane</keyword>
<comment type="similarity">
    <text evidence="2">Belongs to the DoxX family.</text>
</comment>
<evidence type="ECO:0000256" key="4">
    <source>
        <dbReference type="ARBA" id="ARBA00022692"/>
    </source>
</evidence>
<dbReference type="Proteomes" id="UP000076947">
    <property type="component" value="Unassembled WGS sequence"/>
</dbReference>
<dbReference type="PANTHER" id="PTHR33452:SF1">
    <property type="entry name" value="INNER MEMBRANE PROTEIN YPHA-RELATED"/>
    <property type="match status" value="1"/>
</dbReference>
<keyword evidence="6 7" id="KW-0472">Membrane</keyword>
<name>A0A0X8VFU9_9CORY</name>
<evidence type="ECO:0000256" key="2">
    <source>
        <dbReference type="ARBA" id="ARBA00006679"/>
    </source>
</evidence>
<gene>
    <name evidence="9" type="ORF">AYJ05_08280</name>
    <name evidence="8" type="ORF">HF853_08080</name>
</gene>
<dbReference type="PANTHER" id="PTHR33452">
    <property type="entry name" value="OXIDOREDUCTASE CATD-RELATED"/>
    <property type="match status" value="1"/>
</dbReference>
<feature type="transmembrane region" description="Helical" evidence="7">
    <location>
        <begin position="52"/>
        <end position="84"/>
    </location>
</feature>
<protein>
    <submittedName>
        <fullName evidence="8">DoxX family protein</fullName>
    </submittedName>
</protein>
<dbReference type="STRING" id="1705.CA21670_08595"/>
<reference evidence="9" key="1">
    <citation type="submission" date="2016-02" db="EMBL/GenBank/DDBJ databases">
        <authorList>
            <person name="Wen L."/>
            <person name="He K."/>
            <person name="Yang H."/>
        </authorList>
    </citation>
    <scope>NUCLEOTIDE SEQUENCE [LARGE SCALE GENOMIC DNA]</scope>
    <source>
        <strain evidence="9">GA-15</strain>
    </source>
</reference>
<organism evidence="9 10">
    <name type="scientific">Corynebacterium stationis</name>
    <dbReference type="NCBI Taxonomy" id="1705"/>
    <lineage>
        <taxon>Bacteria</taxon>
        <taxon>Bacillati</taxon>
        <taxon>Actinomycetota</taxon>
        <taxon>Actinomycetes</taxon>
        <taxon>Mycobacteriales</taxon>
        <taxon>Corynebacteriaceae</taxon>
        <taxon>Corynebacterium</taxon>
    </lineage>
</organism>
<accession>A0A0X8VFU9</accession>